<reference evidence="2 3" key="1">
    <citation type="submission" date="2016-04" db="EMBL/GenBank/DDBJ databases">
        <title>Genome sequence of Methanobrevibacter filiformis DSM 11501.</title>
        <authorList>
            <person name="Poehlein A."/>
            <person name="Seedorf H."/>
            <person name="Daniel R."/>
        </authorList>
    </citation>
    <scope>NUCLEOTIDE SEQUENCE [LARGE SCALE GENOMIC DNA]</scope>
    <source>
        <strain evidence="2 3">DSM 11501</strain>
    </source>
</reference>
<dbReference type="Pfam" id="PF00899">
    <property type="entry name" value="ThiF"/>
    <property type="match status" value="1"/>
</dbReference>
<keyword evidence="2" id="KW-0808">Transferase</keyword>
<dbReference type="SUPFAM" id="SSF69572">
    <property type="entry name" value="Activating enzymes of the ubiquitin-like proteins"/>
    <property type="match status" value="1"/>
</dbReference>
<organism evidence="2 3">
    <name type="scientific">Methanobrevibacter filiformis</name>
    <dbReference type="NCBI Taxonomy" id="55758"/>
    <lineage>
        <taxon>Archaea</taxon>
        <taxon>Methanobacteriati</taxon>
        <taxon>Methanobacteriota</taxon>
        <taxon>Methanomada group</taxon>
        <taxon>Methanobacteria</taxon>
        <taxon>Methanobacteriales</taxon>
        <taxon>Methanobacteriaceae</taxon>
        <taxon>Methanobrevibacter</taxon>
    </lineage>
</organism>
<dbReference type="RefSeq" id="WP_066972580.1">
    <property type="nucleotide sequence ID" value="NZ_LWMT01000232.1"/>
</dbReference>
<protein>
    <submittedName>
        <fullName evidence="2">Molybdopterin-synthase adenylyltransferase</fullName>
        <ecNumber evidence="2">2.7.7.80</ecNumber>
    </submittedName>
</protein>
<dbReference type="Proteomes" id="UP000077066">
    <property type="component" value="Unassembled WGS sequence"/>
</dbReference>
<dbReference type="InterPro" id="IPR035985">
    <property type="entry name" value="Ubiquitin-activating_enz"/>
</dbReference>
<dbReference type="PANTHER" id="PTHR43267">
    <property type="entry name" value="TRNA THREONYLCARBAMOYLADENOSINE DEHYDRATASE"/>
    <property type="match status" value="1"/>
</dbReference>
<comment type="caution">
    <text evidence="2">The sequence shown here is derived from an EMBL/GenBank/DDBJ whole genome shotgun (WGS) entry which is preliminary data.</text>
</comment>
<dbReference type="PANTHER" id="PTHR43267:SF1">
    <property type="entry name" value="TRNA THREONYLCARBAMOYLADENOSINE DEHYDRATASE"/>
    <property type="match status" value="1"/>
</dbReference>
<evidence type="ECO:0000313" key="2">
    <source>
        <dbReference type="EMBL" id="KZX12226.1"/>
    </source>
</evidence>
<accession>A0A166AMD2</accession>
<evidence type="ECO:0000313" key="3">
    <source>
        <dbReference type="Proteomes" id="UP000077066"/>
    </source>
</evidence>
<dbReference type="CDD" id="cd00757">
    <property type="entry name" value="ThiF_MoeB_HesA_family"/>
    <property type="match status" value="1"/>
</dbReference>
<dbReference type="GO" id="GO:0061605">
    <property type="term" value="F:molybdopterin-synthase adenylyltransferase activity"/>
    <property type="evidence" value="ECO:0007669"/>
    <property type="project" value="UniProtKB-EC"/>
</dbReference>
<dbReference type="OrthoDB" id="7915at2157"/>
<dbReference type="EC" id="2.7.7.80" evidence="2"/>
<dbReference type="GO" id="GO:0008641">
    <property type="term" value="F:ubiquitin-like modifier activating enzyme activity"/>
    <property type="evidence" value="ECO:0007669"/>
    <property type="project" value="InterPro"/>
</dbReference>
<dbReference type="Gene3D" id="3.40.50.720">
    <property type="entry name" value="NAD(P)-binding Rossmann-like Domain"/>
    <property type="match status" value="1"/>
</dbReference>
<sequence>MPTRFIGNGYWEIISRQMSIVNKSEQEKFKNAKVAVIGSGGIGGSLIEMLARMGVGSLNLVDKDAYDLSNLNRQLIATLDTLGKTKVYSAKERVRTINPYVKVNAFNEELNENNVKKIIGDADVVVDALDNLVTRVIVSRTAKELEIPYVHGAIHGTLGQVTVFTKDTPSYEELFRLPSLGKELTDEVKTDVKSLNKQVPPVIGPVPNIIGNLEAFETYKYITGIGVVTYAPEVLKYNLLDLKSFSVETF</sequence>
<gene>
    <name evidence="2" type="primary">moeB</name>
    <name evidence="2" type="ORF">MBFIL_11880</name>
</gene>
<proteinExistence type="predicted"/>
<dbReference type="GO" id="GO:0061503">
    <property type="term" value="F:tRNA threonylcarbamoyladenosine dehydratase"/>
    <property type="evidence" value="ECO:0007669"/>
    <property type="project" value="TreeGrafter"/>
</dbReference>
<dbReference type="EMBL" id="LWMT01000232">
    <property type="protein sequence ID" value="KZX12226.1"/>
    <property type="molecule type" value="Genomic_DNA"/>
</dbReference>
<name>A0A166AMD2_9EURY</name>
<dbReference type="STRING" id="55758.MBFIL_11880"/>
<dbReference type="AlphaFoldDB" id="A0A166AMD2"/>
<keyword evidence="3" id="KW-1185">Reference proteome</keyword>
<feature type="domain" description="THIF-type NAD/FAD binding fold" evidence="1">
    <location>
        <begin position="15"/>
        <end position="243"/>
    </location>
</feature>
<dbReference type="InterPro" id="IPR000594">
    <property type="entry name" value="ThiF_NAD_FAD-bd"/>
</dbReference>
<dbReference type="PATRIC" id="fig|55758.3.peg.1361"/>
<dbReference type="GO" id="GO:0061504">
    <property type="term" value="P:cyclic threonylcarbamoyladenosine biosynthetic process"/>
    <property type="evidence" value="ECO:0007669"/>
    <property type="project" value="TreeGrafter"/>
</dbReference>
<dbReference type="InterPro" id="IPR045886">
    <property type="entry name" value="ThiF/MoeB/HesA"/>
</dbReference>
<evidence type="ECO:0000259" key="1">
    <source>
        <dbReference type="Pfam" id="PF00899"/>
    </source>
</evidence>
<keyword evidence="2" id="KW-0548">Nucleotidyltransferase</keyword>